<dbReference type="InParanoid" id="A0A6P8Z8Y7"/>
<protein>
    <submittedName>
        <fullName evidence="3">Uncharacterized protein LOC117648431</fullName>
    </submittedName>
</protein>
<accession>A0A6P8Z8Y7</accession>
<feature type="region of interest" description="Disordered" evidence="1">
    <location>
        <begin position="39"/>
        <end position="108"/>
    </location>
</feature>
<evidence type="ECO:0000256" key="1">
    <source>
        <dbReference type="SAM" id="MobiDB-lite"/>
    </source>
</evidence>
<dbReference type="OrthoDB" id="10670388at2759"/>
<organism evidence="3">
    <name type="scientific">Thrips palmi</name>
    <name type="common">Melon thrips</name>
    <dbReference type="NCBI Taxonomy" id="161013"/>
    <lineage>
        <taxon>Eukaryota</taxon>
        <taxon>Metazoa</taxon>
        <taxon>Ecdysozoa</taxon>
        <taxon>Arthropoda</taxon>
        <taxon>Hexapoda</taxon>
        <taxon>Insecta</taxon>
        <taxon>Pterygota</taxon>
        <taxon>Neoptera</taxon>
        <taxon>Paraneoptera</taxon>
        <taxon>Thysanoptera</taxon>
        <taxon>Terebrantia</taxon>
        <taxon>Thripoidea</taxon>
        <taxon>Thripidae</taxon>
        <taxon>Thrips</taxon>
    </lineage>
</organism>
<dbReference type="Proteomes" id="UP000515158">
    <property type="component" value="Unplaced"/>
</dbReference>
<feature type="region of interest" description="Disordered" evidence="1">
    <location>
        <begin position="1"/>
        <end position="22"/>
    </location>
</feature>
<evidence type="ECO:0000313" key="3">
    <source>
        <dbReference type="RefSeq" id="XP_034246826.1"/>
    </source>
</evidence>
<gene>
    <name evidence="3" type="primary">LOC117648431</name>
</gene>
<sequence>MDLTSVATTTRPSTTTAGNAADALEPLAASDLETYLGSDLHDVDDAKPSAHSGHRTASPVHLVPHAHQHPKKKVGGRGGGSAQGGAQGGGAPGRMSPGHAAPAAPAGFSGKKRCFSIVLEDKVKRYKETPC</sequence>
<dbReference type="AlphaFoldDB" id="A0A6P8Z8Y7"/>
<evidence type="ECO:0000313" key="2">
    <source>
        <dbReference type="Proteomes" id="UP000515158"/>
    </source>
</evidence>
<dbReference type="KEGG" id="tpal:117648431"/>
<feature type="compositionally biased region" description="Basic and acidic residues" evidence="1">
    <location>
        <begin position="39"/>
        <end position="48"/>
    </location>
</feature>
<keyword evidence="2" id="KW-1185">Reference proteome</keyword>
<name>A0A6P8Z8Y7_THRPL</name>
<feature type="compositionally biased region" description="Low complexity" evidence="1">
    <location>
        <begin position="1"/>
        <end position="17"/>
    </location>
</feature>
<feature type="compositionally biased region" description="Gly residues" evidence="1">
    <location>
        <begin position="76"/>
        <end position="92"/>
    </location>
</feature>
<dbReference type="RefSeq" id="XP_034246826.1">
    <property type="nucleotide sequence ID" value="XM_034390935.1"/>
</dbReference>
<proteinExistence type="predicted"/>
<feature type="compositionally biased region" description="Basic residues" evidence="1">
    <location>
        <begin position="64"/>
        <end position="75"/>
    </location>
</feature>
<dbReference type="GeneID" id="117648431"/>
<reference evidence="3" key="1">
    <citation type="submission" date="2025-08" db="UniProtKB">
        <authorList>
            <consortium name="RefSeq"/>
        </authorList>
    </citation>
    <scope>IDENTIFICATION</scope>
    <source>
        <tissue evidence="3">Total insect</tissue>
    </source>
</reference>